<dbReference type="InterPro" id="IPR055247">
    <property type="entry name" value="InsJ-like_HTH"/>
</dbReference>
<dbReference type="Proteomes" id="UP000328092">
    <property type="component" value="Unassembled WGS sequence"/>
</dbReference>
<dbReference type="Pfam" id="PF13518">
    <property type="entry name" value="HTH_28"/>
    <property type="match status" value="1"/>
</dbReference>
<organism evidence="3 4">
    <name type="scientific">Bradyrhizobium ivorense</name>
    <dbReference type="NCBI Taxonomy" id="2511166"/>
    <lineage>
        <taxon>Bacteria</taxon>
        <taxon>Pseudomonadati</taxon>
        <taxon>Pseudomonadota</taxon>
        <taxon>Alphaproteobacteria</taxon>
        <taxon>Hyphomicrobiales</taxon>
        <taxon>Nitrobacteraceae</taxon>
        <taxon>Bradyrhizobium</taxon>
    </lineage>
</organism>
<reference evidence="3" key="1">
    <citation type="submission" date="2019-02" db="EMBL/GenBank/DDBJ databases">
        <authorList>
            <person name="Pothier F.J."/>
        </authorList>
    </citation>
    <scope>NUCLEOTIDE SEQUENCE</scope>
    <source>
        <strain evidence="3">CI-1B</strain>
    </source>
</reference>
<protein>
    <recommendedName>
        <fullName evidence="2">Integrase catalytic domain-containing protein</fullName>
    </recommendedName>
</protein>
<evidence type="ECO:0000313" key="4">
    <source>
        <dbReference type="Proteomes" id="UP000328092"/>
    </source>
</evidence>
<comment type="caution">
    <text evidence="3">The sequence shown here is derived from an EMBL/GenBank/DDBJ whole genome shotgun (WGS) entry which is preliminary data.</text>
</comment>
<dbReference type="PANTHER" id="PTHR35004">
    <property type="entry name" value="TRANSPOSASE RV3428C-RELATED"/>
    <property type="match status" value="1"/>
</dbReference>
<dbReference type="GO" id="GO:0003676">
    <property type="term" value="F:nucleic acid binding"/>
    <property type="evidence" value="ECO:0007669"/>
    <property type="project" value="InterPro"/>
</dbReference>
<dbReference type="InterPro" id="IPR001584">
    <property type="entry name" value="Integrase_cat-core"/>
</dbReference>
<dbReference type="InterPro" id="IPR036397">
    <property type="entry name" value="RNaseH_sf"/>
</dbReference>
<accession>A0A508TEK1</accession>
<dbReference type="SUPFAM" id="SSF53098">
    <property type="entry name" value="Ribonuclease H-like"/>
    <property type="match status" value="1"/>
</dbReference>
<dbReference type="NCBIfam" id="NF033594">
    <property type="entry name" value="transpos_ISNCY_2"/>
    <property type="match status" value="1"/>
</dbReference>
<dbReference type="GO" id="GO:0015074">
    <property type="term" value="P:DNA integration"/>
    <property type="evidence" value="ECO:0007669"/>
    <property type="project" value="InterPro"/>
</dbReference>
<feature type="domain" description="Integrase catalytic" evidence="2">
    <location>
        <begin position="135"/>
        <end position="309"/>
    </location>
</feature>
<dbReference type="AlphaFoldDB" id="A0A508TEK1"/>
<dbReference type="PROSITE" id="PS50994">
    <property type="entry name" value="INTEGRASE"/>
    <property type="match status" value="1"/>
</dbReference>
<sequence length="450" mass="50541">MGTASIHEGVRRMRFSDLLERTEARELTQEGAAELLGVSVRTFQRWAERYEAEGDDGLVDRRMGRRSPRRAPEAELERMLGLFRDKYADFTVKHFHEQLQKRHDYVLGYTVTKLALQAAGLVRKAPKRSAHRKKRPRRPLPGMLLHQDGSRHVWIEGLPAMDLIVTMDDATSEVYSMLLVEEEGTASTFLALGEVIGERGLFCALYTDRGSHYFLTPKAGEKVSKTQQTQVGRALSHLGIEHIAAYSPQARGRSERLFGTLQDRLPKELRLAGIKTVEAANAWLKAHYIAEHNAAFAIKAEQQSTAFVADRHEAWREALCVIEERTVANDNTVAWKGRRLQLPESRLRPHFVRALVRVHEYPDGTVSVFLGPHRLARFSANGQQISPDASQPGSVLGAVKDKPWRARKRASLTAPARAAVEKARVGTEKRASNRTKKPARRADQTAPSMA</sequence>
<evidence type="ECO:0000256" key="1">
    <source>
        <dbReference type="SAM" id="MobiDB-lite"/>
    </source>
</evidence>
<name>A0A508TEK1_9BRAD</name>
<evidence type="ECO:0000313" key="3">
    <source>
        <dbReference type="EMBL" id="VIO71587.1"/>
    </source>
</evidence>
<evidence type="ECO:0000259" key="2">
    <source>
        <dbReference type="PROSITE" id="PS50994"/>
    </source>
</evidence>
<feature type="compositionally biased region" description="Basic and acidic residues" evidence="1">
    <location>
        <begin position="419"/>
        <end position="431"/>
    </location>
</feature>
<keyword evidence="4" id="KW-1185">Reference proteome</keyword>
<dbReference type="PANTHER" id="PTHR35004:SF7">
    <property type="entry name" value="INTEGRASE PROTEIN"/>
    <property type="match status" value="1"/>
</dbReference>
<dbReference type="InterPro" id="IPR047797">
    <property type="entry name" value="ISNCY_transpos"/>
</dbReference>
<dbReference type="InterPro" id="IPR009057">
    <property type="entry name" value="Homeodomain-like_sf"/>
</dbReference>
<dbReference type="InterPro" id="IPR012337">
    <property type="entry name" value="RNaseH-like_sf"/>
</dbReference>
<proteinExistence type="predicted"/>
<dbReference type="Gene3D" id="3.30.420.10">
    <property type="entry name" value="Ribonuclease H-like superfamily/Ribonuclease H"/>
    <property type="match status" value="1"/>
</dbReference>
<dbReference type="EMBL" id="CAADFC020000013">
    <property type="protein sequence ID" value="VIO71587.1"/>
    <property type="molecule type" value="Genomic_DNA"/>
</dbReference>
<gene>
    <name evidence="3" type="ORF">CI1B_37730</name>
</gene>
<dbReference type="SUPFAM" id="SSF46689">
    <property type="entry name" value="Homeodomain-like"/>
    <property type="match status" value="1"/>
</dbReference>
<feature type="region of interest" description="Disordered" evidence="1">
    <location>
        <begin position="406"/>
        <end position="450"/>
    </location>
</feature>